<evidence type="ECO:0000313" key="2">
    <source>
        <dbReference type="EMBL" id="KAK7255640.1"/>
    </source>
</evidence>
<feature type="region of interest" description="Disordered" evidence="1">
    <location>
        <begin position="1"/>
        <end position="26"/>
    </location>
</feature>
<feature type="compositionally biased region" description="Basic and acidic residues" evidence="1">
    <location>
        <begin position="13"/>
        <end position="26"/>
    </location>
</feature>
<reference evidence="2 3" key="1">
    <citation type="submission" date="2024-01" db="EMBL/GenBank/DDBJ databases">
        <title>The genomes of 5 underutilized Papilionoideae crops provide insights into root nodulation and disease resistanc.</title>
        <authorList>
            <person name="Yuan L."/>
        </authorList>
    </citation>
    <scope>NUCLEOTIDE SEQUENCE [LARGE SCALE GENOMIC DNA]</scope>
    <source>
        <strain evidence="2">ZHUSHIDOU_FW_LH</strain>
        <tissue evidence="2">Leaf</tissue>
    </source>
</reference>
<proteinExistence type="predicted"/>
<protein>
    <submittedName>
        <fullName evidence="2">Uncharacterized protein</fullName>
    </submittedName>
</protein>
<dbReference type="Proteomes" id="UP001372338">
    <property type="component" value="Unassembled WGS sequence"/>
</dbReference>
<dbReference type="AlphaFoldDB" id="A0AAN9HX44"/>
<name>A0AAN9HX44_CROPI</name>
<evidence type="ECO:0000313" key="3">
    <source>
        <dbReference type="Proteomes" id="UP001372338"/>
    </source>
</evidence>
<dbReference type="EMBL" id="JAYWIO010000006">
    <property type="protein sequence ID" value="KAK7255640.1"/>
    <property type="molecule type" value="Genomic_DNA"/>
</dbReference>
<evidence type="ECO:0000256" key="1">
    <source>
        <dbReference type="SAM" id="MobiDB-lite"/>
    </source>
</evidence>
<gene>
    <name evidence="2" type="ORF">RIF29_29055</name>
</gene>
<sequence length="168" mass="20031">MVKDSQVEIGDDQVPKVEQNMKEQKEGPWTPVMTRRKAQWTNNESSRGQSFKFLNHLTLDSEFLGIVSQHWRQGGEGYAMFRLMRNLEHIKPKMIDLNKRKFRDIDTKERQAREKLDTIQELLQTDPMNFHLQKLEKEARKDHAEVYQATVVFMKQKAKQDWLCVIWV</sequence>
<organism evidence="2 3">
    <name type="scientific">Crotalaria pallida</name>
    <name type="common">Smooth rattlebox</name>
    <name type="synonym">Crotalaria striata</name>
    <dbReference type="NCBI Taxonomy" id="3830"/>
    <lineage>
        <taxon>Eukaryota</taxon>
        <taxon>Viridiplantae</taxon>
        <taxon>Streptophyta</taxon>
        <taxon>Embryophyta</taxon>
        <taxon>Tracheophyta</taxon>
        <taxon>Spermatophyta</taxon>
        <taxon>Magnoliopsida</taxon>
        <taxon>eudicotyledons</taxon>
        <taxon>Gunneridae</taxon>
        <taxon>Pentapetalae</taxon>
        <taxon>rosids</taxon>
        <taxon>fabids</taxon>
        <taxon>Fabales</taxon>
        <taxon>Fabaceae</taxon>
        <taxon>Papilionoideae</taxon>
        <taxon>50 kb inversion clade</taxon>
        <taxon>genistoids sensu lato</taxon>
        <taxon>core genistoids</taxon>
        <taxon>Crotalarieae</taxon>
        <taxon>Crotalaria</taxon>
    </lineage>
</organism>
<accession>A0AAN9HX44</accession>
<keyword evidence="3" id="KW-1185">Reference proteome</keyword>
<comment type="caution">
    <text evidence="2">The sequence shown here is derived from an EMBL/GenBank/DDBJ whole genome shotgun (WGS) entry which is preliminary data.</text>
</comment>